<dbReference type="InterPro" id="IPR051396">
    <property type="entry name" value="Bact_Antivir_Def_Nuclease"/>
</dbReference>
<reference evidence="2" key="1">
    <citation type="submission" date="2019-01" db="EMBL/GenBank/DDBJ databases">
        <authorList>
            <consortium name="Genoscope - CEA"/>
            <person name="William W."/>
        </authorList>
    </citation>
    <scope>NUCLEOTIDE SEQUENCE</scope>
    <source>
        <strain evidence="2">CR-1</strain>
    </source>
</reference>
<dbReference type="InterPro" id="IPR003959">
    <property type="entry name" value="ATPase_AAA_core"/>
</dbReference>
<protein>
    <recommendedName>
        <fullName evidence="1">ATPase AAA-type core domain-containing protein</fullName>
    </recommendedName>
</protein>
<organism evidence="2">
    <name type="scientific">uncultured Desulfobacteraceae bacterium</name>
    <dbReference type="NCBI Taxonomy" id="218296"/>
    <lineage>
        <taxon>Bacteria</taxon>
        <taxon>Pseudomonadati</taxon>
        <taxon>Thermodesulfobacteriota</taxon>
        <taxon>Desulfobacteria</taxon>
        <taxon>Desulfobacterales</taxon>
        <taxon>Desulfobacteraceae</taxon>
        <taxon>environmental samples</taxon>
    </lineage>
</organism>
<dbReference type="GO" id="GO:0005524">
    <property type="term" value="F:ATP binding"/>
    <property type="evidence" value="ECO:0007669"/>
    <property type="project" value="InterPro"/>
</dbReference>
<dbReference type="GO" id="GO:0016887">
    <property type="term" value="F:ATP hydrolysis activity"/>
    <property type="evidence" value="ECO:0007669"/>
    <property type="project" value="InterPro"/>
</dbReference>
<proteinExistence type="predicted"/>
<gene>
    <name evidence="2" type="ORF">EPICR_170043</name>
</gene>
<feature type="domain" description="ATPase AAA-type core" evidence="1">
    <location>
        <begin position="25"/>
        <end position="340"/>
    </location>
</feature>
<evidence type="ECO:0000313" key="2">
    <source>
        <dbReference type="EMBL" id="VEN73427.1"/>
    </source>
</evidence>
<evidence type="ECO:0000259" key="1">
    <source>
        <dbReference type="Pfam" id="PF13304"/>
    </source>
</evidence>
<name>A0A484HJN1_9BACT</name>
<sequence>MAIKRFRFFDKRHGWKLQDMSFSQLNLLVGKSGAGKTRILNALESVREAGLKGAHKANGCQWEMEIQFENQKFLWKAETSLITEIPISRFSDKDNDEIEDRSNEKSRFLSESIIRDDNADLVARDGEGFRFNLEPLPKLKSAESAISLLGDEKDIAPLNKALRHMIFSRARGLAIYSYDIYDFKDIRKRYHNLKSLKEARNIPPLVKGFILQEEYRDEFEKVKNDYMEIFDTVEDLKIGKLSELDPRTFEEAPNDTDWLVMGIKETGVDGWIVTPRISSGMFLTFHHLLELLLSPPETVILIDELENSLGVNCLPELTDRFLRRSQHLQLIATSHHPYVIQNIPSAQWGIVTRKGSEVAVIQGKDIPALDTRSGHDRFMRLLNLKEYEDGIQ</sequence>
<dbReference type="SUPFAM" id="SSF52540">
    <property type="entry name" value="P-loop containing nucleoside triphosphate hydrolases"/>
    <property type="match status" value="1"/>
</dbReference>
<dbReference type="AlphaFoldDB" id="A0A484HJN1"/>
<dbReference type="PANTHER" id="PTHR43581">
    <property type="entry name" value="ATP/GTP PHOSPHATASE"/>
    <property type="match status" value="1"/>
</dbReference>
<dbReference type="EMBL" id="CAACVI010000009">
    <property type="protein sequence ID" value="VEN73427.1"/>
    <property type="molecule type" value="Genomic_DNA"/>
</dbReference>
<accession>A0A484HJN1</accession>
<dbReference type="Gene3D" id="3.40.50.300">
    <property type="entry name" value="P-loop containing nucleotide triphosphate hydrolases"/>
    <property type="match status" value="1"/>
</dbReference>
<dbReference type="PANTHER" id="PTHR43581:SF4">
    <property type="entry name" value="ATP_GTP PHOSPHATASE"/>
    <property type="match status" value="1"/>
</dbReference>
<dbReference type="InterPro" id="IPR027417">
    <property type="entry name" value="P-loop_NTPase"/>
</dbReference>
<dbReference type="Pfam" id="PF13304">
    <property type="entry name" value="AAA_21"/>
    <property type="match status" value="1"/>
</dbReference>